<keyword evidence="3" id="KW-1185">Reference proteome</keyword>
<evidence type="ECO:0000256" key="1">
    <source>
        <dbReference type="SAM" id="MobiDB-lite"/>
    </source>
</evidence>
<feature type="region of interest" description="Disordered" evidence="1">
    <location>
        <begin position="62"/>
        <end position="89"/>
    </location>
</feature>
<dbReference type="AlphaFoldDB" id="A0A8R7VB21"/>
<name>A0A8R7VB21_TRIUA</name>
<organism evidence="2 3">
    <name type="scientific">Triticum urartu</name>
    <name type="common">Red wild einkorn</name>
    <name type="synonym">Crithodium urartu</name>
    <dbReference type="NCBI Taxonomy" id="4572"/>
    <lineage>
        <taxon>Eukaryota</taxon>
        <taxon>Viridiplantae</taxon>
        <taxon>Streptophyta</taxon>
        <taxon>Embryophyta</taxon>
        <taxon>Tracheophyta</taxon>
        <taxon>Spermatophyta</taxon>
        <taxon>Magnoliopsida</taxon>
        <taxon>Liliopsida</taxon>
        <taxon>Poales</taxon>
        <taxon>Poaceae</taxon>
        <taxon>BOP clade</taxon>
        <taxon>Pooideae</taxon>
        <taxon>Triticodae</taxon>
        <taxon>Triticeae</taxon>
        <taxon>Triticinae</taxon>
        <taxon>Triticum</taxon>
    </lineage>
</organism>
<accession>A0A8R7VB21</accession>
<protein>
    <submittedName>
        <fullName evidence="2">Uncharacterized protein</fullName>
    </submittedName>
</protein>
<dbReference type="Proteomes" id="UP000015106">
    <property type="component" value="Unassembled WGS sequence"/>
</dbReference>
<evidence type="ECO:0000313" key="3">
    <source>
        <dbReference type="Proteomes" id="UP000015106"/>
    </source>
</evidence>
<sequence>IFSLLPYRATGKIWIGLLSSPSFLVCQIHHGGEHTPSSKNHNHGSLFSPGSIIKPYAPSSQLHHRPLRPARHHNSQPSKPETQAGAPSVLSDGITCTWCSTKGEWGGRREEGHRVEGEWLPCCGHNLNGRRIRGSGWCSWVSSYAEVAGRSRVEWQICLRYLATCYATDQGPLLIEISFFLYNPCYFPLFFTVVDRG</sequence>
<feature type="compositionally biased region" description="Basic residues" evidence="1">
    <location>
        <begin position="62"/>
        <end position="74"/>
    </location>
</feature>
<dbReference type="EnsemblPlants" id="TuG1812S0000110100.01.T01">
    <property type="protein sequence ID" value="TuG1812S0000110100.01.T01.s_cds33003"/>
    <property type="gene ID" value="TuG1812S0000110100.01"/>
</dbReference>
<dbReference type="Gramene" id="TuG1812S0000110100.01.T01">
    <property type="protein sequence ID" value="TuG1812S0000110100.01.T01.s_cds33003"/>
    <property type="gene ID" value="TuG1812S0000110100.01"/>
</dbReference>
<evidence type="ECO:0000313" key="2">
    <source>
        <dbReference type="EnsemblPlants" id="TuG1812S0000110100.01.T01.s_cds33003"/>
    </source>
</evidence>
<reference evidence="2" key="2">
    <citation type="submission" date="2022-06" db="UniProtKB">
        <authorList>
            <consortium name="EnsemblPlants"/>
        </authorList>
    </citation>
    <scope>IDENTIFICATION</scope>
</reference>
<reference evidence="3" key="1">
    <citation type="journal article" date="2013" name="Nature">
        <title>Draft genome of the wheat A-genome progenitor Triticum urartu.</title>
        <authorList>
            <person name="Ling H.Q."/>
            <person name="Zhao S."/>
            <person name="Liu D."/>
            <person name="Wang J."/>
            <person name="Sun H."/>
            <person name="Zhang C."/>
            <person name="Fan H."/>
            <person name="Li D."/>
            <person name="Dong L."/>
            <person name="Tao Y."/>
            <person name="Gao C."/>
            <person name="Wu H."/>
            <person name="Li Y."/>
            <person name="Cui Y."/>
            <person name="Guo X."/>
            <person name="Zheng S."/>
            <person name="Wang B."/>
            <person name="Yu K."/>
            <person name="Liang Q."/>
            <person name="Yang W."/>
            <person name="Lou X."/>
            <person name="Chen J."/>
            <person name="Feng M."/>
            <person name="Jian J."/>
            <person name="Zhang X."/>
            <person name="Luo G."/>
            <person name="Jiang Y."/>
            <person name="Liu J."/>
            <person name="Wang Z."/>
            <person name="Sha Y."/>
            <person name="Zhang B."/>
            <person name="Wu H."/>
            <person name="Tang D."/>
            <person name="Shen Q."/>
            <person name="Xue P."/>
            <person name="Zou S."/>
            <person name="Wang X."/>
            <person name="Liu X."/>
            <person name="Wang F."/>
            <person name="Yang Y."/>
            <person name="An X."/>
            <person name="Dong Z."/>
            <person name="Zhang K."/>
            <person name="Zhang X."/>
            <person name="Luo M.C."/>
            <person name="Dvorak J."/>
            <person name="Tong Y."/>
            <person name="Wang J."/>
            <person name="Yang H."/>
            <person name="Li Z."/>
            <person name="Wang D."/>
            <person name="Zhang A."/>
            <person name="Wang J."/>
        </authorList>
    </citation>
    <scope>NUCLEOTIDE SEQUENCE</scope>
    <source>
        <strain evidence="3">cv. G1812</strain>
    </source>
</reference>
<proteinExistence type="predicted"/>